<feature type="compositionally biased region" description="Basic and acidic residues" evidence="1">
    <location>
        <begin position="16"/>
        <end position="27"/>
    </location>
</feature>
<protein>
    <recommendedName>
        <fullName evidence="2">Phosphatidylinositol-specific phospholipase C X domain-containing protein</fullName>
    </recommendedName>
</protein>
<dbReference type="GO" id="GO:0008081">
    <property type="term" value="F:phosphoric diester hydrolase activity"/>
    <property type="evidence" value="ECO:0007669"/>
    <property type="project" value="InterPro"/>
</dbReference>
<evidence type="ECO:0000313" key="3">
    <source>
        <dbReference type="EMBL" id="VFU47751.1"/>
    </source>
</evidence>
<dbReference type="AlphaFoldDB" id="A0A6N2M5D7"/>
<evidence type="ECO:0000256" key="1">
    <source>
        <dbReference type="SAM" id="MobiDB-lite"/>
    </source>
</evidence>
<dbReference type="PROSITE" id="PS50007">
    <property type="entry name" value="PIPLC_X_DOMAIN"/>
    <property type="match status" value="1"/>
</dbReference>
<reference evidence="3" key="1">
    <citation type="submission" date="2019-03" db="EMBL/GenBank/DDBJ databases">
        <authorList>
            <person name="Mank J."/>
            <person name="Almeida P."/>
        </authorList>
    </citation>
    <scope>NUCLEOTIDE SEQUENCE</scope>
    <source>
        <strain evidence="3">78183</strain>
    </source>
</reference>
<organism evidence="3">
    <name type="scientific">Salix viminalis</name>
    <name type="common">Common osier</name>
    <name type="synonym">Basket willow</name>
    <dbReference type="NCBI Taxonomy" id="40686"/>
    <lineage>
        <taxon>Eukaryota</taxon>
        <taxon>Viridiplantae</taxon>
        <taxon>Streptophyta</taxon>
        <taxon>Embryophyta</taxon>
        <taxon>Tracheophyta</taxon>
        <taxon>Spermatophyta</taxon>
        <taxon>Magnoliopsida</taxon>
        <taxon>eudicotyledons</taxon>
        <taxon>Gunneridae</taxon>
        <taxon>Pentapetalae</taxon>
        <taxon>rosids</taxon>
        <taxon>fabids</taxon>
        <taxon>Malpighiales</taxon>
        <taxon>Salicaceae</taxon>
        <taxon>Saliceae</taxon>
        <taxon>Salix</taxon>
    </lineage>
</organism>
<name>A0A6N2M5D7_SALVM</name>
<sequence>MSLMKRRRMESGWEGFKVEESGKKSENFHANYSSEKVGDGVDNNNERSNDSVNNDKRLEAKDRAFCVKIGTCKFRANCKFNHPIRRKNRTLTHPVDLLICTRAIKNNAFQASEYPVVITFDDRLPANLQAKVAEAPHFERRNSRRRCYSSQQKR</sequence>
<dbReference type="EMBL" id="CAADRP010001674">
    <property type="protein sequence ID" value="VFU47751.1"/>
    <property type="molecule type" value="Genomic_DNA"/>
</dbReference>
<dbReference type="GO" id="GO:0006629">
    <property type="term" value="P:lipid metabolic process"/>
    <property type="evidence" value="ECO:0007669"/>
    <property type="project" value="InterPro"/>
</dbReference>
<dbReference type="InterPro" id="IPR017946">
    <property type="entry name" value="PLC-like_Pdiesterase_TIM-brl"/>
</dbReference>
<dbReference type="InterPro" id="IPR000909">
    <property type="entry name" value="PLipase_C_PInositol-sp_X_dom"/>
</dbReference>
<accession>A0A6N2M5D7</accession>
<evidence type="ECO:0000259" key="2">
    <source>
        <dbReference type="Pfam" id="PF00388"/>
    </source>
</evidence>
<dbReference type="SUPFAM" id="SSF51695">
    <property type="entry name" value="PLC-like phosphodiesterases"/>
    <property type="match status" value="1"/>
</dbReference>
<dbReference type="Pfam" id="PF00388">
    <property type="entry name" value="PI-PLC-X"/>
    <property type="match status" value="1"/>
</dbReference>
<feature type="compositionally biased region" description="Basic and acidic residues" evidence="1">
    <location>
        <begin position="36"/>
        <end position="55"/>
    </location>
</feature>
<feature type="region of interest" description="Disordered" evidence="1">
    <location>
        <begin position="1"/>
        <end position="55"/>
    </location>
</feature>
<dbReference type="Gene3D" id="3.20.20.190">
    <property type="entry name" value="Phosphatidylinositol (PI) phosphodiesterase"/>
    <property type="match status" value="1"/>
</dbReference>
<feature type="domain" description="Phosphatidylinositol-specific phospholipase C X" evidence="2">
    <location>
        <begin position="81"/>
        <end position="134"/>
    </location>
</feature>
<proteinExistence type="predicted"/>
<gene>
    <name evidence="3" type="ORF">SVIM_LOCUS308101</name>
</gene>